<dbReference type="InterPro" id="IPR009038">
    <property type="entry name" value="GOLD_dom"/>
</dbReference>
<reference evidence="13" key="1">
    <citation type="submission" date="2020-06" db="EMBL/GenBank/DDBJ databases">
        <authorList>
            <person name="Li T."/>
            <person name="Hu X."/>
            <person name="Zhang T."/>
            <person name="Song X."/>
            <person name="Zhang H."/>
            <person name="Dai N."/>
            <person name="Sheng W."/>
            <person name="Hou X."/>
            <person name="Wei L."/>
        </authorList>
    </citation>
    <scope>NUCLEOTIDE SEQUENCE</scope>
    <source>
        <strain evidence="13">3651</strain>
        <tissue evidence="13">Leaf</tissue>
    </source>
</reference>
<dbReference type="InterPro" id="IPR036865">
    <property type="entry name" value="CRAL-TRIO_dom_sf"/>
</dbReference>
<keyword evidence="6" id="KW-0132">Cell division</keyword>
<feature type="domain" description="GOLD" evidence="12">
    <location>
        <begin position="494"/>
        <end position="594"/>
    </location>
</feature>
<keyword evidence="4" id="KW-0813">Transport</keyword>
<evidence type="ECO:0000259" key="11">
    <source>
        <dbReference type="PROSITE" id="PS50191"/>
    </source>
</evidence>
<dbReference type="Gene3D" id="3.40.525.10">
    <property type="entry name" value="CRAL-TRIO lipid binding domain"/>
    <property type="match status" value="1"/>
</dbReference>
<organism evidence="13 14">
    <name type="scientific">Sesamum alatum</name>
    <dbReference type="NCBI Taxonomy" id="300844"/>
    <lineage>
        <taxon>Eukaryota</taxon>
        <taxon>Viridiplantae</taxon>
        <taxon>Streptophyta</taxon>
        <taxon>Embryophyta</taxon>
        <taxon>Tracheophyta</taxon>
        <taxon>Spermatophyta</taxon>
        <taxon>Magnoliopsida</taxon>
        <taxon>eudicotyledons</taxon>
        <taxon>Gunneridae</taxon>
        <taxon>Pentapetalae</taxon>
        <taxon>asterids</taxon>
        <taxon>lamiids</taxon>
        <taxon>Lamiales</taxon>
        <taxon>Pedaliaceae</taxon>
        <taxon>Sesamum</taxon>
    </lineage>
</organism>
<keyword evidence="8" id="KW-0472">Membrane</keyword>
<evidence type="ECO:0000256" key="1">
    <source>
        <dbReference type="ARBA" id="ARBA00004370"/>
    </source>
</evidence>
<comment type="subcellular location">
    <subcellularLocation>
        <location evidence="2">Cytoplasm</location>
    </subcellularLocation>
    <subcellularLocation>
        <location evidence="1">Membrane</location>
    </subcellularLocation>
</comment>
<feature type="compositionally biased region" description="Polar residues" evidence="10">
    <location>
        <begin position="7"/>
        <end position="17"/>
    </location>
</feature>
<dbReference type="PROSITE" id="PS50866">
    <property type="entry name" value="GOLD"/>
    <property type="match status" value="1"/>
</dbReference>
<feature type="region of interest" description="Disordered" evidence="10">
    <location>
        <begin position="1"/>
        <end position="86"/>
    </location>
</feature>
<evidence type="ECO:0000256" key="7">
    <source>
        <dbReference type="ARBA" id="ARBA00023121"/>
    </source>
</evidence>
<dbReference type="GO" id="GO:0008289">
    <property type="term" value="F:lipid binding"/>
    <property type="evidence" value="ECO:0007669"/>
    <property type="project" value="UniProtKB-KW"/>
</dbReference>
<keyword evidence="14" id="KW-1185">Reference proteome</keyword>
<dbReference type="PANTHER" id="PTHR45932">
    <property type="entry name" value="PATELLIN-1"/>
    <property type="match status" value="1"/>
</dbReference>
<comment type="caution">
    <text evidence="13">The sequence shown here is derived from an EMBL/GenBank/DDBJ whole genome shotgun (WGS) entry which is preliminary data.</text>
</comment>
<evidence type="ECO:0000256" key="5">
    <source>
        <dbReference type="ARBA" id="ARBA00022490"/>
    </source>
</evidence>
<evidence type="ECO:0000256" key="9">
    <source>
        <dbReference type="ARBA" id="ARBA00023306"/>
    </source>
</evidence>
<dbReference type="InterPro" id="IPR036598">
    <property type="entry name" value="GOLD_dom_sf"/>
</dbReference>
<feature type="compositionally biased region" description="Basic and acidic residues" evidence="10">
    <location>
        <begin position="53"/>
        <end position="86"/>
    </location>
</feature>
<evidence type="ECO:0000256" key="6">
    <source>
        <dbReference type="ARBA" id="ARBA00022618"/>
    </source>
</evidence>
<evidence type="ECO:0000256" key="2">
    <source>
        <dbReference type="ARBA" id="ARBA00004496"/>
    </source>
</evidence>
<dbReference type="InterPro" id="IPR011074">
    <property type="entry name" value="CRAL/TRIO_N_dom"/>
</dbReference>
<dbReference type="Gene3D" id="2.60.120.680">
    <property type="entry name" value="GOLD domain"/>
    <property type="match status" value="1"/>
</dbReference>
<dbReference type="CDD" id="cd00170">
    <property type="entry name" value="SEC14"/>
    <property type="match status" value="1"/>
</dbReference>
<dbReference type="SUPFAM" id="SSF46938">
    <property type="entry name" value="CRAL/TRIO N-terminal domain"/>
    <property type="match status" value="1"/>
</dbReference>
<dbReference type="GO" id="GO:0005737">
    <property type="term" value="C:cytoplasm"/>
    <property type="evidence" value="ECO:0007669"/>
    <property type="project" value="UniProtKB-SubCell"/>
</dbReference>
<dbReference type="GO" id="GO:0051301">
    <property type="term" value="P:cell division"/>
    <property type="evidence" value="ECO:0007669"/>
    <property type="project" value="UniProtKB-KW"/>
</dbReference>
<comment type="similarity">
    <text evidence="3">Belongs to the patellin family.</text>
</comment>
<dbReference type="Pfam" id="PF00650">
    <property type="entry name" value="CRAL_TRIO"/>
    <property type="match status" value="1"/>
</dbReference>
<dbReference type="PANTHER" id="PTHR45932:SF17">
    <property type="entry name" value="CELLULAR RETINALDEHYDE-BINDING_TRIPLE FUNCTION DOMAIN-CONTAINING PROTEIN"/>
    <property type="match status" value="1"/>
</dbReference>
<dbReference type="SUPFAM" id="SSF52087">
    <property type="entry name" value="CRAL/TRIO domain"/>
    <property type="match status" value="1"/>
</dbReference>
<dbReference type="PRINTS" id="PR00180">
    <property type="entry name" value="CRETINALDHBP"/>
</dbReference>
<feature type="region of interest" description="Disordered" evidence="10">
    <location>
        <begin position="102"/>
        <end position="199"/>
    </location>
</feature>
<dbReference type="Gene3D" id="1.10.8.20">
    <property type="entry name" value="N-terminal domain of phosphatidylinositol transfer protein sec14p"/>
    <property type="match status" value="1"/>
</dbReference>
<dbReference type="PROSITE" id="PS50191">
    <property type="entry name" value="CRAL_TRIO"/>
    <property type="match status" value="1"/>
</dbReference>
<evidence type="ECO:0000313" key="14">
    <source>
        <dbReference type="Proteomes" id="UP001293254"/>
    </source>
</evidence>
<evidence type="ECO:0000256" key="10">
    <source>
        <dbReference type="SAM" id="MobiDB-lite"/>
    </source>
</evidence>
<feature type="compositionally biased region" description="Basic and acidic residues" evidence="10">
    <location>
        <begin position="32"/>
        <end position="45"/>
    </location>
</feature>
<dbReference type="Proteomes" id="UP001293254">
    <property type="component" value="Unassembled WGS sequence"/>
</dbReference>
<keyword evidence="9" id="KW-0131">Cell cycle</keyword>
<dbReference type="InterPro" id="IPR044834">
    <property type="entry name" value="PATL"/>
</dbReference>
<evidence type="ECO:0000259" key="12">
    <source>
        <dbReference type="PROSITE" id="PS50866"/>
    </source>
</evidence>
<dbReference type="InterPro" id="IPR056794">
    <property type="entry name" value="PATL1-6_C_GOLD"/>
</dbReference>
<feature type="region of interest" description="Disordered" evidence="10">
    <location>
        <begin position="216"/>
        <end position="255"/>
    </location>
</feature>
<keyword evidence="5" id="KW-0963">Cytoplasm</keyword>
<accession>A0AAE2CTI7</accession>
<dbReference type="SUPFAM" id="SSF101576">
    <property type="entry name" value="Supernatant protein factor (SPF), C-terminal domain"/>
    <property type="match status" value="1"/>
</dbReference>
<feature type="compositionally biased region" description="Basic and acidic residues" evidence="10">
    <location>
        <begin position="178"/>
        <end position="187"/>
    </location>
</feature>
<dbReference type="InterPro" id="IPR001251">
    <property type="entry name" value="CRAL-TRIO_dom"/>
</dbReference>
<dbReference type="SMART" id="SM01100">
    <property type="entry name" value="CRAL_TRIO_N"/>
    <property type="match status" value="1"/>
</dbReference>
<dbReference type="Pfam" id="PF25099">
    <property type="entry name" value="GOLD_PATL1_C"/>
    <property type="match status" value="1"/>
</dbReference>
<keyword evidence="7" id="KW-0446">Lipid-binding</keyword>
<evidence type="ECO:0000313" key="13">
    <source>
        <dbReference type="EMBL" id="KAK4433609.1"/>
    </source>
</evidence>
<evidence type="ECO:0000256" key="8">
    <source>
        <dbReference type="ARBA" id="ARBA00023136"/>
    </source>
</evidence>
<sequence>MADETKNTTPDAPSATQVEVVVPSENPTTTLLDKDTLPQPEKAEEPAPQEVVEGDKEKDEASQDNKVAESASFKEESNKVDDLIDPEKKALDEFKLLIREALNKHQFTAPPPHPPAPAKDEEPKPEEKKEEEEPKPEDKKEEEAAEPEDKKDEEPKTEAKTEASEAPAEVPPHPSAEPVKEDSEEKTSPTPAADPSETVVVEKVEEAVEEIKETIVHEVAAPAPPPCEEPAAAPAEEEKPKEEEEEETATPPAPEEVSIWGVPLLADERSDVILLKFLRARDFKVKEAFAMLKSVVAWRKEFKIDELLEEEGIGEGLEKVVYIHGVDREGHPVCYNAFGEFQDKELYSNTFSDAEKRAKFLRWYIQFLEKNIRKLDFSPEGTCTIVQVTDLKNSPGLILFKKELRQATNQALQLLQDNYPEFVAKQVFINVPWWYVAYNRMISPFLTQRTKSKFVFAGPTRTAETLFKYIAPEQVPVQYGGLSKEGEHEFTTADAATEETIKPTSKHTIELPITEAGTLVWEVRVAGWDVSYGAEFVPSNEEGYTWIVQKSRKMGAGDEQVVSCTFKIGEAGKVVLTFDNQTSKKKKLLYRSKTKPSE</sequence>
<evidence type="ECO:0000256" key="4">
    <source>
        <dbReference type="ARBA" id="ARBA00022448"/>
    </source>
</evidence>
<evidence type="ECO:0000256" key="3">
    <source>
        <dbReference type="ARBA" id="ARBA00007155"/>
    </source>
</evidence>
<dbReference type="GO" id="GO:0016020">
    <property type="term" value="C:membrane"/>
    <property type="evidence" value="ECO:0007669"/>
    <property type="project" value="UniProtKB-SubCell"/>
</dbReference>
<protein>
    <submittedName>
        <fullName evidence="13">Patellin-3</fullName>
    </submittedName>
</protein>
<feature type="domain" description="CRAL-TRIO" evidence="11">
    <location>
        <begin position="310"/>
        <end position="487"/>
    </location>
</feature>
<reference evidence="13" key="2">
    <citation type="journal article" date="2024" name="Plant">
        <title>Genomic evolution and insights into agronomic trait innovations of Sesamum species.</title>
        <authorList>
            <person name="Miao H."/>
            <person name="Wang L."/>
            <person name="Qu L."/>
            <person name="Liu H."/>
            <person name="Sun Y."/>
            <person name="Le M."/>
            <person name="Wang Q."/>
            <person name="Wei S."/>
            <person name="Zheng Y."/>
            <person name="Lin W."/>
            <person name="Duan Y."/>
            <person name="Cao H."/>
            <person name="Xiong S."/>
            <person name="Wang X."/>
            <person name="Wei L."/>
            <person name="Li C."/>
            <person name="Ma Q."/>
            <person name="Ju M."/>
            <person name="Zhao R."/>
            <person name="Li G."/>
            <person name="Mu C."/>
            <person name="Tian Q."/>
            <person name="Mei H."/>
            <person name="Zhang T."/>
            <person name="Gao T."/>
            <person name="Zhang H."/>
        </authorList>
    </citation>
    <scope>NUCLEOTIDE SEQUENCE</scope>
    <source>
        <strain evidence="13">3651</strain>
    </source>
</reference>
<name>A0AAE2CTI7_9LAMI</name>
<dbReference type="AlphaFoldDB" id="A0AAE2CTI7"/>
<proteinExistence type="inferred from homology"/>
<dbReference type="Pfam" id="PF03765">
    <property type="entry name" value="CRAL_TRIO_N"/>
    <property type="match status" value="1"/>
</dbReference>
<dbReference type="InterPro" id="IPR036273">
    <property type="entry name" value="CRAL/TRIO_N_dom_sf"/>
</dbReference>
<dbReference type="EMBL" id="JACGWO010000002">
    <property type="protein sequence ID" value="KAK4433609.1"/>
    <property type="molecule type" value="Genomic_DNA"/>
</dbReference>
<gene>
    <name evidence="13" type="ORF">Salat_0523600</name>
</gene>
<feature type="compositionally biased region" description="Basic and acidic residues" evidence="10">
    <location>
        <begin position="118"/>
        <end position="163"/>
    </location>
</feature>
<dbReference type="SMART" id="SM00516">
    <property type="entry name" value="SEC14"/>
    <property type="match status" value="1"/>
</dbReference>